<accession>L8WQX1</accession>
<dbReference type="AlphaFoldDB" id="L8WQX1"/>
<dbReference type="OrthoDB" id="5987198at2759"/>
<comment type="caution">
    <text evidence="1">The sequence shown here is derived from an EMBL/GenBank/DDBJ whole genome shotgun (WGS) entry which is preliminary data.</text>
</comment>
<dbReference type="EMBL" id="AFRT01001897">
    <property type="protein sequence ID" value="ELU39153.1"/>
    <property type="molecule type" value="Genomic_DNA"/>
</dbReference>
<reference evidence="1 2" key="1">
    <citation type="journal article" date="2013" name="Nat. Commun.">
        <title>The evolution and pathogenic mechanisms of the rice sheath blight pathogen.</title>
        <authorList>
            <person name="Zheng A."/>
            <person name="Lin R."/>
            <person name="Xu L."/>
            <person name="Qin P."/>
            <person name="Tang C."/>
            <person name="Ai P."/>
            <person name="Zhang D."/>
            <person name="Liu Y."/>
            <person name="Sun Z."/>
            <person name="Feng H."/>
            <person name="Wang Y."/>
            <person name="Chen Y."/>
            <person name="Liang X."/>
            <person name="Fu R."/>
            <person name="Li Q."/>
            <person name="Zhang J."/>
            <person name="Yu X."/>
            <person name="Xie Z."/>
            <person name="Ding L."/>
            <person name="Guan P."/>
            <person name="Tang J."/>
            <person name="Liang Y."/>
            <person name="Wang S."/>
            <person name="Deng Q."/>
            <person name="Li S."/>
            <person name="Zhu J."/>
            <person name="Wang L."/>
            <person name="Liu H."/>
            <person name="Li P."/>
        </authorList>
    </citation>
    <scope>NUCLEOTIDE SEQUENCE [LARGE SCALE GENOMIC DNA]</scope>
    <source>
        <strain evidence="2">AG-1 IA</strain>
    </source>
</reference>
<sequence>MKVDSLAPELLSDAERRWVGYQPYLLSKGYQLRPRYRPGWFPSWKLNSQDSTLSEDAWAAYRTLDAVRVTDQRLVMIKMITPSLETQEGRYELDILRRFSSTQLSNIEENHVVPILDDFKIPDIEGGDFYVMPLLTPYDRPPFQSLDEIYDFLRQVFERSRVYCSSIAMVLLIDQTASDIASANIMMDARPLYYEQFHPLHPAFTLDGKHLARTRSRTEASVKYYFIDFGFSFLHQDGGLNLAQGKEAREPAPEQLAGSPYNPFVADVYQLGALIRRDLVPNAPALRFLIPLARAMTEKDPEKRVGLREAQRAMHHSFRSQGARRLRWPLIPRNAPLSQWLYLTSLGIYNEVVIIMQYVARLWRGSLILSIFKASRGLPNLEYQKILWLTDLIQVAGSILVGESVLPSALYHHLNEMDIKNYLDAIESTEDIVCTSFLAKHVAFRLRTIVESRNYADSVAMVLRSDHYLSIPVTFCRVSNTYTGTSQYGGRRACSRVGYPFRRGTHGHVTALARRVPNKVNLKSMKVPYHVRILPSELGMWIDENTGWGFVNVLQIAFSSLQGPQSAPGYSGEFSFVEGDTASLDRINLKYFQASHTMLRTARSPLRFSEHSGVFGPPRSGT</sequence>
<name>L8WQX1_THACA</name>
<evidence type="ECO:0000313" key="1">
    <source>
        <dbReference type="EMBL" id="ELU39153.1"/>
    </source>
</evidence>
<dbReference type="Proteomes" id="UP000011668">
    <property type="component" value="Unassembled WGS sequence"/>
</dbReference>
<gene>
    <name evidence="1" type="ORF">AG1IA_06819</name>
</gene>
<evidence type="ECO:0000313" key="2">
    <source>
        <dbReference type="Proteomes" id="UP000011668"/>
    </source>
</evidence>
<dbReference type="InterPro" id="IPR011009">
    <property type="entry name" value="Kinase-like_dom_sf"/>
</dbReference>
<organism evidence="1 2">
    <name type="scientific">Thanatephorus cucumeris (strain AG1-IA)</name>
    <name type="common">Rice sheath blight fungus</name>
    <name type="synonym">Rhizoctonia solani</name>
    <dbReference type="NCBI Taxonomy" id="983506"/>
    <lineage>
        <taxon>Eukaryota</taxon>
        <taxon>Fungi</taxon>
        <taxon>Dikarya</taxon>
        <taxon>Basidiomycota</taxon>
        <taxon>Agaricomycotina</taxon>
        <taxon>Agaricomycetes</taxon>
        <taxon>Cantharellales</taxon>
        <taxon>Ceratobasidiaceae</taxon>
        <taxon>Rhizoctonia</taxon>
        <taxon>Rhizoctonia solani AG-1</taxon>
    </lineage>
</organism>
<dbReference type="SUPFAM" id="SSF56112">
    <property type="entry name" value="Protein kinase-like (PK-like)"/>
    <property type="match status" value="1"/>
</dbReference>
<proteinExistence type="predicted"/>
<dbReference type="Gene3D" id="3.30.200.20">
    <property type="entry name" value="Phosphorylase Kinase, domain 1"/>
    <property type="match status" value="1"/>
</dbReference>
<protein>
    <recommendedName>
        <fullName evidence="3">Protein kinase domain-containing protein</fullName>
    </recommendedName>
</protein>
<keyword evidence="2" id="KW-1185">Reference proteome</keyword>
<dbReference type="STRING" id="983506.L8WQX1"/>
<evidence type="ECO:0008006" key="3">
    <source>
        <dbReference type="Google" id="ProtNLM"/>
    </source>
</evidence>
<dbReference type="HOGENOM" id="CLU_439522_0_0_1"/>
<dbReference type="Gene3D" id="1.10.510.10">
    <property type="entry name" value="Transferase(Phosphotransferase) domain 1"/>
    <property type="match status" value="1"/>
</dbReference>